<evidence type="ECO:0000256" key="3">
    <source>
        <dbReference type="ARBA" id="ARBA00022723"/>
    </source>
</evidence>
<comment type="caution">
    <text evidence="8">The sequence shown here is derived from an EMBL/GenBank/DDBJ whole genome shotgun (WGS) entry which is preliminary data.</text>
</comment>
<keyword evidence="5" id="KW-0408">Iron</keyword>
<dbReference type="CDD" id="cd16373">
    <property type="entry name" value="DMSOR_beta_like"/>
    <property type="match status" value="1"/>
</dbReference>
<protein>
    <submittedName>
        <fullName evidence="8">4Fe-4S dicluster domain-containing protein</fullName>
    </submittedName>
</protein>
<gene>
    <name evidence="8" type="ORF">AAA083_04490</name>
</gene>
<keyword evidence="9" id="KW-1185">Reference proteome</keyword>
<dbReference type="RefSeq" id="WP_349227217.1">
    <property type="nucleotide sequence ID" value="NZ_JBBNOP010000003.1"/>
</dbReference>
<dbReference type="PANTHER" id="PTHR42859">
    <property type="entry name" value="OXIDOREDUCTASE"/>
    <property type="match status" value="1"/>
</dbReference>
<reference evidence="8 9" key="1">
    <citation type="submission" date="2024-04" db="EMBL/GenBank/DDBJ databases">
        <title>Human intestinal bacterial collection.</title>
        <authorList>
            <person name="Pauvert C."/>
            <person name="Hitch T.C.A."/>
            <person name="Clavel T."/>
        </authorList>
    </citation>
    <scope>NUCLEOTIDE SEQUENCE [LARGE SCALE GENOMIC DNA]</scope>
    <source>
        <strain evidence="8 9">CLA-KB-H42</strain>
    </source>
</reference>
<dbReference type="Gene3D" id="3.30.70.20">
    <property type="match status" value="2"/>
</dbReference>
<name>A0ABV1JAX0_9ACTN</name>
<feature type="domain" description="4Fe-4S ferredoxin-type" evidence="7">
    <location>
        <begin position="164"/>
        <end position="193"/>
    </location>
</feature>
<evidence type="ECO:0000256" key="5">
    <source>
        <dbReference type="ARBA" id="ARBA00023004"/>
    </source>
</evidence>
<keyword evidence="2" id="KW-0004">4Fe-4S</keyword>
<dbReference type="Proteomes" id="UP001487305">
    <property type="component" value="Unassembled WGS sequence"/>
</dbReference>
<sequence>MGVIMNFSKYVPYAAAALFGVQAVSLIVRPTDEIVRPPGAQGERDFSSRCVKCGRCVQACPYAAIVPACQNAGSAVGSPTLDLRNQACRLCRDFPCIEACPTDALRDVSAIEDVDMGYAVVNEDLCIALQGMRCEVCYRACPLIDRAITIDYRLREGDSIHSVFAPIIDQDQCVGCGLCVERCVVDEPEVAIKVVCGEDARDA</sequence>
<feature type="domain" description="4Fe-4S ferredoxin-type" evidence="7">
    <location>
        <begin position="40"/>
        <end position="70"/>
    </location>
</feature>
<dbReference type="PANTHER" id="PTHR42859:SF10">
    <property type="entry name" value="DIMETHYLSULFOXIDE REDUCTASE CHAIN B"/>
    <property type="match status" value="1"/>
</dbReference>
<organism evidence="8 9">
    <name type="scientific">Raoultibacter massiliensis</name>
    <dbReference type="NCBI Taxonomy" id="1852371"/>
    <lineage>
        <taxon>Bacteria</taxon>
        <taxon>Bacillati</taxon>
        <taxon>Actinomycetota</taxon>
        <taxon>Coriobacteriia</taxon>
        <taxon>Eggerthellales</taxon>
        <taxon>Eggerthellaceae</taxon>
        <taxon>Raoultibacter</taxon>
    </lineage>
</organism>
<dbReference type="SUPFAM" id="SSF54862">
    <property type="entry name" value="4Fe-4S ferredoxins"/>
    <property type="match status" value="1"/>
</dbReference>
<keyword evidence="4" id="KW-0249">Electron transport</keyword>
<dbReference type="EMBL" id="JBBNOP010000003">
    <property type="protein sequence ID" value="MEQ3362234.1"/>
    <property type="molecule type" value="Genomic_DNA"/>
</dbReference>
<keyword evidence="3" id="KW-0479">Metal-binding</keyword>
<dbReference type="InterPro" id="IPR017896">
    <property type="entry name" value="4Fe4S_Fe-S-bd"/>
</dbReference>
<accession>A0ABV1JAX0</accession>
<evidence type="ECO:0000256" key="6">
    <source>
        <dbReference type="ARBA" id="ARBA00023014"/>
    </source>
</evidence>
<keyword evidence="6" id="KW-0411">Iron-sulfur</keyword>
<proteinExistence type="predicted"/>
<evidence type="ECO:0000259" key="7">
    <source>
        <dbReference type="PROSITE" id="PS51379"/>
    </source>
</evidence>
<evidence type="ECO:0000313" key="9">
    <source>
        <dbReference type="Proteomes" id="UP001487305"/>
    </source>
</evidence>
<evidence type="ECO:0000313" key="8">
    <source>
        <dbReference type="EMBL" id="MEQ3362234.1"/>
    </source>
</evidence>
<dbReference type="PROSITE" id="PS51379">
    <property type="entry name" value="4FE4S_FER_2"/>
    <property type="match status" value="4"/>
</dbReference>
<dbReference type="Pfam" id="PF12838">
    <property type="entry name" value="Fer4_7"/>
    <property type="match status" value="2"/>
</dbReference>
<evidence type="ECO:0000256" key="4">
    <source>
        <dbReference type="ARBA" id="ARBA00022982"/>
    </source>
</evidence>
<evidence type="ECO:0000256" key="1">
    <source>
        <dbReference type="ARBA" id="ARBA00022448"/>
    </source>
</evidence>
<evidence type="ECO:0000256" key="2">
    <source>
        <dbReference type="ARBA" id="ARBA00022485"/>
    </source>
</evidence>
<feature type="domain" description="4Fe-4S ferredoxin-type" evidence="7">
    <location>
        <begin position="117"/>
        <end position="153"/>
    </location>
</feature>
<feature type="domain" description="4Fe-4S ferredoxin-type" evidence="7">
    <location>
        <begin position="77"/>
        <end position="110"/>
    </location>
</feature>
<keyword evidence="1" id="KW-0813">Transport</keyword>
<dbReference type="InterPro" id="IPR050294">
    <property type="entry name" value="RnfB_subfamily"/>
</dbReference>
<dbReference type="PROSITE" id="PS00198">
    <property type="entry name" value="4FE4S_FER_1"/>
    <property type="match status" value="1"/>
</dbReference>
<dbReference type="InterPro" id="IPR017900">
    <property type="entry name" value="4Fe4S_Fe_S_CS"/>
</dbReference>